<proteinExistence type="predicted"/>
<dbReference type="EMBL" id="JAFJMO010000004">
    <property type="protein sequence ID" value="KAJ8279776.1"/>
    <property type="molecule type" value="Genomic_DNA"/>
</dbReference>
<gene>
    <name evidence="2" type="ORF">COCON_G00068420</name>
</gene>
<evidence type="ECO:0000313" key="2">
    <source>
        <dbReference type="EMBL" id="KAJ8279776.1"/>
    </source>
</evidence>
<accession>A0A9Q1DST9</accession>
<comment type="caution">
    <text evidence="2">The sequence shown here is derived from an EMBL/GenBank/DDBJ whole genome shotgun (WGS) entry which is preliminary data.</text>
</comment>
<sequence length="120" mass="13300">MLSVVIMWSHPVRNIPYFTTSARQEQPRMYARAMRGVALCSRVGFRASERGRYHTCASPACVVVFAGTAPAETRQLEERGGLTAESPEPHARRSLPALSTKGETRLLRPLFQLKESSGPD</sequence>
<dbReference type="Proteomes" id="UP001152803">
    <property type="component" value="Unassembled WGS sequence"/>
</dbReference>
<evidence type="ECO:0000313" key="3">
    <source>
        <dbReference type="Proteomes" id="UP001152803"/>
    </source>
</evidence>
<reference evidence="2" key="1">
    <citation type="journal article" date="2023" name="Science">
        <title>Genome structures resolve the early diversification of teleost fishes.</title>
        <authorList>
            <person name="Parey E."/>
            <person name="Louis A."/>
            <person name="Montfort J."/>
            <person name="Bouchez O."/>
            <person name="Roques C."/>
            <person name="Iampietro C."/>
            <person name="Lluch J."/>
            <person name="Castinel A."/>
            <person name="Donnadieu C."/>
            <person name="Desvignes T."/>
            <person name="Floi Bucao C."/>
            <person name="Jouanno E."/>
            <person name="Wen M."/>
            <person name="Mejri S."/>
            <person name="Dirks R."/>
            <person name="Jansen H."/>
            <person name="Henkel C."/>
            <person name="Chen W.J."/>
            <person name="Zahm M."/>
            <person name="Cabau C."/>
            <person name="Klopp C."/>
            <person name="Thompson A.W."/>
            <person name="Robinson-Rechavi M."/>
            <person name="Braasch I."/>
            <person name="Lecointre G."/>
            <person name="Bobe J."/>
            <person name="Postlethwait J.H."/>
            <person name="Berthelot C."/>
            <person name="Roest Crollius H."/>
            <person name="Guiguen Y."/>
        </authorList>
    </citation>
    <scope>NUCLEOTIDE SEQUENCE</scope>
    <source>
        <strain evidence="2">Concon-B</strain>
    </source>
</reference>
<organism evidence="2 3">
    <name type="scientific">Conger conger</name>
    <name type="common">Conger eel</name>
    <name type="synonym">Muraena conger</name>
    <dbReference type="NCBI Taxonomy" id="82655"/>
    <lineage>
        <taxon>Eukaryota</taxon>
        <taxon>Metazoa</taxon>
        <taxon>Chordata</taxon>
        <taxon>Craniata</taxon>
        <taxon>Vertebrata</taxon>
        <taxon>Euteleostomi</taxon>
        <taxon>Actinopterygii</taxon>
        <taxon>Neopterygii</taxon>
        <taxon>Teleostei</taxon>
        <taxon>Anguilliformes</taxon>
        <taxon>Congridae</taxon>
        <taxon>Conger</taxon>
    </lineage>
</organism>
<feature type="region of interest" description="Disordered" evidence="1">
    <location>
        <begin position="76"/>
        <end position="102"/>
    </location>
</feature>
<name>A0A9Q1DST9_CONCO</name>
<dbReference type="AlphaFoldDB" id="A0A9Q1DST9"/>
<evidence type="ECO:0000256" key="1">
    <source>
        <dbReference type="SAM" id="MobiDB-lite"/>
    </source>
</evidence>
<keyword evidence="3" id="KW-1185">Reference proteome</keyword>
<protein>
    <submittedName>
        <fullName evidence="2">Uncharacterized protein</fullName>
    </submittedName>
</protein>